<feature type="chain" id="PRO_5038870506" description="Lipoprotein" evidence="1">
    <location>
        <begin position="21"/>
        <end position="221"/>
    </location>
</feature>
<dbReference type="KEGG" id="csc:Csac_0472"/>
<evidence type="ECO:0000256" key="1">
    <source>
        <dbReference type="SAM" id="SignalP"/>
    </source>
</evidence>
<dbReference type="EMBL" id="CP000679">
    <property type="protein sequence ID" value="ABP66110.1"/>
    <property type="molecule type" value="Genomic_DNA"/>
</dbReference>
<dbReference type="AlphaFoldDB" id="A4XGS5"/>
<dbReference type="Proteomes" id="UP000000256">
    <property type="component" value="Chromosome"/>
</dbReference>
<evidence type="ECO:0000313" key="3">
    <source>
        <dbReference type="Proteomes" id="UP000000256"/>
    </source>
</evidence>
<feature type="signal peptide" evidence="1">
    <location>
        <begin position="1"/>
        <end position="20"/>
    </location>
</feature>
<organism evidence="2 3">
    <name type="scientific">Caldicellulosiruptor saccharolyticus (strain ATCC 43494 / DSM 8903 / Tp8T 6331)</name>
    <dbReference type="NCBI Taxonomy" id="351627"/>
    <lineage>
        <taxon>Bacteria</taxon>
        <taxon>Bacillati</taxon>
        <taxon>Bacillota</taxon>
        <taxon>Bacillota incertae sedis</taxon>
        <taxon>Caldicellulosiruptorales</taxon>
        <taxon>Caldicellulosiruptoraceae</taxon>
        <taxon>Caldicellulosiruptor</taxon>
    </lineage>
</organism>
<reference evidence="2 3" key="1">
    <citation type="journal article" date="2008" name="Appl. Environ. Microbiol.">
        <title>Hydrogenomics of the extremely thermophilic bacterium Caldicellulosiruptor saccharolyticus.</title>
        <authorList>
            <person name="van de Werken H.J."/>
            <person name="Verhaart M.R."/>
            <person name="VanFossen A.L."/>
            <person name="Willquist K."/>
            <person name="Lewis D.L."/>
            <person name="Nichols J.D."/>
            <person name="Goorissen H.P."/>
            <person name="Mongodin E.F."/>
            <person name="Nelson K.E."/>
            <person name="van Niel E.W."/>
            <person name="Stams A.J."/>
            <person name="Ward D.E."/>
            <person name="de Vos W.M."/>
            <person name="van der Oost J."/>
            <person name="Kelly R.M."/>
            <person name="Kengen S.W."/>
        </authorList>
    </citation>
    <scope>NUCLEOTIDE SEQUENCE [LARGE SCALE GENOMIC DNA]</scope>
    <source>
        <strain evidence="3">ATCC 43494 / DSM 8903 / Tp8T 6331</strain>
    </source>
</reference>
<evidence type="ECO:0008006" key="4">
    <source>
        <dbReference type="Google" id="ProtNLM"/>
    </source>
</evidence>
<dbReference type="PROSITE" id="PS51257">
    <property type="entry name" value="PROKAR_LIPOPROTEIN"/>
    <property type="match status" value="1"/>
</dbReference>
<gene>
    <name evidence="2" type="ordered locus">Csac_0472</name>
</gene>
<dbReference type="eggNOG" id="ENOG503327R">
    <property type="taxonomic scope" value="Bacteria"/>
</dbReference>
<dbReference type="HOGENOM" id="CLU_1308217_0_0_9"/>
<keyword evidence="3" id="KW-1185">Reference proteome</keyword>
<evidence type="ECO:0000313" key="2">
    <source>
        <dbReference type="EMBL" id="ABP66110.1"/>
    </source>
</evidence>
<protein>
    <recommendedName>
        <fullName evidence="4">Lipoprotein</fullName>
    </recommendedName>
</protein>
<name>A4XGS5_CALS8</name>
<sequence length="221" mass="24819">MKKYLFFLLIIVFLSTSACSTISENDSKKHSSLNSKPIQVNDSENETIKDALKKAIIDTYSIIKGNTEILKIKKYAQGYLVLVLRQGESGGIAIYYVEEKEGRNFIANGVAGGDAAMSMGFGVNRLVLGNDTIFFCNLNDSTWIPENDTRKETNYARIVFDFDDGNTIEEKVENDKGYILIYNGVVNVKDMKLYNADNELVNVYKDVGATKEVDYRLLNSQ</sequence>
<proteinExistence type="predicted"/>
<accession>A4XGS5</accession>
<keyword evidence="1" id="KW-0732">Signal</keyword>
<dbReference type="RefSeq" id="WP_011916059.1">
    <property type="nucleotide sequence ID" value="NC_009437.1"/>
</dbReference>